<feature type="domain" description="Rab-GAP TBC" evidence="2">
    <location>
        <begin position="390"/>
        <end position="458"/>
    </location>
</feature>
<evidence type="ECO:0000313" key="3">
    <source>
        <dbReference type="EMBL" id="KAE8717019.1"/>
    </source>
</evidence>
<evidence type="ECO:0000313" key="4">
    <source>
        <dbReference type="Proteomes" id="UP000436088"/>
    </source>
</evidence>
<reference evidence="3" key="1">
    <citation type="submission" date="2019-09" db="EMBL/GenBank/DDBJ databases">
        <title>Draft genome information of white flower Hibiscus syriacus.</title>
        <authorList>
            <person name="Kim Y.-M."/>
        </authorList>
    </citation>
    <scope>NUCLEOTIDE SEQUENCE [LARGE SCALE GENOMIC DNA]</scope>
    <source>
        <strain evidence="3">YM2019G1</strain>
    </source>
</reference>
<dbReference type="Proteomes" id="UP000436088">
    <property type="component" value="Unassembled WGS sequence"/>
</dbReference>
<evidence type="ECO:0000259" key="2">
    <source>
        <dbReference type="PROSITE" id="PS50086"/>
    </source>
</evidence>
<dbReference type="PANTHER" id="PTHR47481:SF10">
    <property type="entry name" value="COPIA-LIKE POLYPROTEIN_RETROTRANSPOSON"/>
    <property type="match status" value="1"/>
</dbReference>
<feature type="region of interest" description="Disordered" evidence="1">
    <location>
        <begin position="246"/>
        <end position="300"/>
    </location>
</feature>
<dbReference type="AlphaFoldDB" id="A0A6A3BQ50"/>
<accession>A0A6A3BQ50</accession>
<dbReference type="Gene3D" id="1.10.8.270">
    <property type="entry name" value="putative rabgap domain of human tbc1 domain family member 14 like domains"/>
    <property type="match status" value="1"/>
</dbReference>
<feature type="compositionally biased region" description="Basic and acidic residues" evidence="1">
    <location>
        <begin position="361"/>
        <end position="374"/>
    </location>
</feature>
<dbReference type="SUPFAM" id="SSF47923">
    <property type="entry name" value="Ypt/Rab-GAP domain of gyp1p"/>
    <property type="match status" value="1"/>
</dbReference>
<proteinExistence type="predicted"/>
<organism evidence="3 4">
    <name type="scientific">Hibiscus syriacus</name>
    <name type="common">Rose of Sharon</name>
    <dbReference type="NCBI Taxonomy" id="106335"/>
    <lineage>
        <taxon>Eukaryota</taxon>
        <taxon>Viridiplantae</taxon>
        <taxon>Streptophyta</taxon>
        <taxon>Embryophyta</taxon>
        <taxon>Tracheophyta</taxon>
        <taxon>Spermatophyta</taxon>
        <taxon>Magnoliopsida</taxon>
        <taxon>eudicotyledons</taxon>
        <taxon>Gunneridae</taxon>
        <taxon>Pentapetalae</taxon>
        <taxon>rosids</taxon>
        <taxon>malvids</taxon>
        <taxon>Malvales</taxon>
        <taxon>Malvaceae</taxon>
        <taxon>Malvoideae</taxon>
        <taxon>Hibiscus</taxon>
    </lineage>
</organism>
<dbReference type="Pfam" id="PF14223">
    <property type="entry name" value="Retrotran_gag_2"/>
    <property type="match status" value="1"/>
</dbReference>
<comment type="caution">
    <text evidence="3">The sequence shown here is derived from an EMBL/GenBank/DDBJ whole genome shotgun (WGS) entry which is preliminary data.</text>
</comment>
<sequence>METPSDFHDQGLGLEGFLDESMVVPVKLVLNNAGEQTINPTYLRYVKQDGSLDSWLLSIVSTNILAQSIKKGSQSMRDYTMTIKEICDLLAICGSPISDIDHIATILTSLPVEYEPTFVAITVSRELFTLENVVSVLIDVESSLDDSSWFPVGANFTRYGTNKISDGQHYKKYRVSKSDNTTGNKYNGRPKQQCQLCGKIGHLVDRPIFVNAFLMLLTVITLLLSRASRDRYFFYYLKHTTYTGSGKPPVLVPPPATALSPQSTTTSPKSESRDRFDKNSDDNRNDNDQNASSSGGSPDDISLQAQLLTELLLGYLPPDHVQWSYELAKKRSEYKQFKEELLMNPVFECYVASQTEMERKLEKSTVRDNDHSESESSGMLSRTHVTHGEHPLSLGERNIWNQFFQDSKIIEQIDRDVKRTHPDMNFFSGNSRLAKSNRDILKDILIVFAKLNPGTRYV</sequence>
<evidence type="ECO:0000256" key="1">
    <source>
        <dbReference type="SAM" id="MobiDB-lite"/>
    </source>
</evidence>
<dbReference type="PROSITE" id="PS50086">
    <property type="entry name" value="TBC_RABGAP"/>
    <property type="match status" value="1"/>
</dbReference>
<feature type="compositionally biased region" description="Basic and acidic residues" evidence="1">
    <location>
        <begin position="270"/>
        <end position="287"/>
    </location>
</feature>
<gene>
    <name evidence="3" type="ORF">F3Y22_tig00110065pilonHSYRG00116</name>
</gene>
<name>A0A6A3BQ50_HIBSY</name>
<dbReference type="InterPro" id="IPR035969">
    <property type="entry name" value="Rab-GAP_TBC_sf"/>
</dbReference>
<dbReference type="EMBL" id="VEPZ02000834">
    <property type="protein sequence ID" value="KAE8717019.1"/>
    <property type="molecule type" value="Genomic_DNA"/>
</dbReference>
<dbReference type="InterPro" id="IPR000195">
    <property type="entry name" value="Rab-GAP-TBC_dom"/>
</dbReference>
<dbReference type="PANTHER" id="PTHR47481">
    <property type="match status" value="1"/>
</dbReference>
<keyword evidence="4" id="KW-1185">Reference proteome</keyword>
<feature type="region of interest" description="Disordered" evidence="1">
    <location>
        <begin position="361"/>
        <end position="389"/>
    </location>
</feature>
<protein>
    <submittedName>
        <fullName evidence="3">Detected protein of confused Function</fullName>
    </submittedName>
</protein>